<dbReference type="SUPFAM" id="SSF52833">
    <property type="entry name" value="Thioredoxin-like"/>
    <property type="match status" value="1"/>
</dbReference>
<dbReference type="Pfam" id="PF01323">
    <property type="entry name" value="DSBA"/>
    <property type="match status" value="1"/>
</dbReference>
<dbReference type="AlphaFoldDB" id="A0A369UWL2"/>
<comment type="caution">
    <text evidence="2">The sequence shown here is derived from an EMBL/GenBank/DDBJ whole genome shotgun (WGS) entry which is preliminary data.</text>
</comment>
<protein>
    <submittedName>
        <fullName evidence="2">DsbA family oxidoreductase</fullName>
    </submittedName>
</protein>
<dbReference type="OrthoDB" id="9799122at2"/>
<dbReference type="Gene3D" id="3.40.30.10">
    <property type="entry name" value="Glutaredoxin"/>
    <property type="match status" value="1"/>
</dbReference>
<organism evidence="2 3">
    <name type="scientific">Streptomyces parvulus</name>
    <dbReference type="NCBI Taxonomy" id="146923"/>
    <lineage>
        <taxon>Bacteria</taxon>
        <taxon>Bacillati</taxon>
        <taxon>Actinomycetota</taxon>
        <taxon>Actinomycetes</taxon>
        <taxon>Kitasatosporales</taxon>
        <taxon>Streptomycetaceae</taxon>
        <taxon>Streptomyces</taxon>
    </lineage>
</organism>
<dbReference type="InterPro" id="IPR001853">
    <property type="entry name" value="DSBA-like_thioredoxin_dom"/>
</dbReference>
<dbReference type="GO" id="GO:0016491">
    <property type="term" value="F:oxidoreductase activity"/>
    <property type="evidence" value="ECO:0007669"/>
    <property type="project" value="InterPro"/>
</dbReference>
<evidence type="ECO:0000259" key="1">
    <source>
        <dbReference type="Pfam" id="PF01323"/>
    </source>
</evidence>
<dbReference type="InterPro" id="IPR036249">
    <property type="entry name" value="Thioredoxin-like_sf"/>
</dbReference>
<dbReference type="PANTHER" id="PTHR13887:SF41">
    <property type="entry name" value="THIOREDOXIN SUPERFAMILY PROTEIN"/>
    <property type="match status" value="1"/>
</dbReference>
<dbReference type="CDD" id="cd03024">
    <property type="entry name" value="DsbA_FrnE"/>
    <property type="match status" value="1"/>
</dbReference>
<sequence>MSAGNAGDTSRDDEAGRGGSIKVDIWSDVACPWCYIGKRKFEIAVDSFTARGDGSARRVDVVFHSFELAPHLPLGVARPIREYLRSDKGMGEEEVSAQLQRIEQIADKVGLDINFEVNSVANTVLAHQLVHYAKGYGKQGEAKEALFAAHFTRGRNVSDLEELAAIAEEIGLDRAAAVRSLAAGEHLSAVREDEELARSYGIRGVPFAVVNGEYGVSGAQEPEVMERVLEQVWSEAQAG</sequence>
<feature type="domain" description="DSBA-like thioredoxin" evidence="1">
    <location>
        <begin position="23"/>
        <end position="229"/>
    </location>
</feature>
<evidence type="ECO:0000313" key="2">
    <source>
        <dbReference type="EMBL" id="RDD83990.1"/>
    </source>
</evidence>
<reference evidence="2 3" key="1">
    <citation type="submission" date="2018-07" db="EMBL/GenBank/DDBJ databases">
        <title>Genome guided investigation of antibiotics producing actinomycetales strain isolated from a Macau mangrove ecosystem.</title>
        <authorList>
            <person name="Hu D."/>
        </authorList>
    </citation>
    <scope>NUCLEOTIDE SEQUENCE [LARGE SCALE GENOMIC DNA]</scope>
    <source>
        <strain evidence="2 3">2297</strain>
    </source>
</reference>
<proteinExistence type="predicted"/>
<dbReference type="EMBL" id="QQBH01000056">
    <property type="protein sequence ID" value="RDD83990.1"/>
    <property type="molecule type" value="Genomic_DNA"/>
</dbReference>
<dbReference type="PANTHER" id="PTHR13887">
    <property type="entry name" value="GLUTATHIONE S-TRANSFERASE KAPPA"/>
    <property type="match status" value="1"/>
</dbReference>
<gene>
    <name evidence="2" type="ORF">DVZ84_37665</name>
</gene>
<accession>A0A369UWL2</accession>
<dbReference type="Proteomes" id="UP000253742">
    <property type="component" value="Unassembled WGS sequence"/>
</dbReference>
<evidence type="ECO:0000313" key="3">
    <source>
        <dbReference type="Proteomes" id="UP000253742"/>
    </source>
</evidence>
<name>A0A369UWL2_9ACTN</name>